<evidence type="ECO:0000313" key="12">
    <source>
        <dbReference type="Proteomes" id="UP000009168"/>
    </source>
</evidence>
<name>Q23QE1_TETTS</name>
<dbReference type="KEGG" id="tet:TTHERM_01211820"/>
<dbReference type="Gene3D" id="3.30.200.20">
    <property type="entry name" value="Phosphorylase Kinase, domain 1"/>
    <property type="match status" value="2"/>
</dbReference>
<dbReference type="RefSeq" id="XP_001019001.2">
    <property type="nucleotide sequence ID" value="XM_001019001.2"/>
</dbReference>
<dbReference type="GO" id="GO:0005524">
    <property type="term" value="F:ATP binding"/>
    <property type="evidence" value="ECO:0007669"/>
    <property type="project" value="UniProtKB-KW"/>
</dbReference>
<organism evidence="11 12">
    <name type="scientific">Tetrahymena thermophila (strain SB210)</name>
    <dbReference type="NCBI Taxonomy" id="312017"/>
    <lineage>
        <taxon>Eukaryota</taxon>
        <taxon>Sar</taxon>
        <taxon>Alveolata</taxon>
        <taxon>Ciliophora</taxon>
        <taxon>Intramacronucleata</taxon>
        <taxon>Oligohymenophorea</taxon>
        <taxon>Hymenostomatida</taxon>
        <taxon>Tetrahymenina</taxon>
        <taxon>Tetrahymenidae</taxon>
        <taxon>Tetrahymena</taxon>
    </lineage>
</organism>
<evidence type="ECO:0000256" key="4">
    <source>
        <dbReference type="ARBA" id="ARBA00022741"/>
    </source>
</evidence>
<dbReference type="EMBL" id="GG662648">
    <property type="protein sequence ID" value="EAR98756.2"/>
    <property type="molecule type" value="Genomic_DNA"/>
</dbReference>
<dbReference type="InterPro" id="IPR050339">
    <property type="entry name" value="CC_SR_Kinase"/>
</dbReference>
<dbReference type="HOGENOM" id="CLU_005751_0_0_1"/>
<dbReference type="Gene3D" id="1.10.510.10">
    <property type="entry name" value="Transferase(Phosphotransferase) domain 1"/>
    <property type="match status" value="2"/>
</dbReference>
<dbReference type="CDD" id="cd14014">
    <property type="entry name" value="STKc_PknB_like"/>
    <property type="match status" value="1"/>
</dbReference>
<dbReference type="Gene3D" id="3.80.10.10">
    <property type="entry name" value="Ribonuclease Inhibitor"/>
    <property type="match status" value="4"/>
</dbReference>
<dbReference type="GO" id="GO:0004672">
    <property type="term" value="F:protein kinase activity"/>
    <property type="evidence" value="ECO:0007669"/>
    <property type="project" value="InterPro"/>
</dbReference>
<dbReference type="PROSITE" id="PS00108">
    <property type="entry name" value="PROTEIN_KINASE_ST"/>
    <property type="match status" value="2"/>
</dbReference>
<keyword evidence="4" id="KW-0547">Nucleotide-binding</keyword>
<dbReference type="GeneID" id="7842321"/>
<evidence type="ECO:0000256" key="6">
    <source>
        <dbReference type="ARBA" id="ARBA00022840"/>
    </source>
</evidence>
<feature type="domain" description="Protein kinase" evidence="10">
    <location>
        <begin position="38"/>
        <end position="335"/>
    </location>
</feature>
<dbReference type="InterPro" id="IPR001611">
    <property type="entry name" value="Leu-rich_rpt"/>
</dbReference>
<dbReference type="SMART" id="SM00220">
    <property type="entry name" value="S_TKc"/>
    <property type="match status" value="2"/>
</dbReference>
<dbReference type="Pfam" id="PF00069">
    <property type="entry name" value="Pkinase"/>
    <property type="match status" value="2"/>
</dbReference>
<accession>Q23QE1</accession>
<evidence type="ECO:0000256" key="5">
    <source>
        <dbReference type="ARBA" id="ARBA00022777"/>
    </source>
</evidence>
<gene>
    <name evidence="11" type="ORF">TTHERM_01211820</name>
</gene>
<dbReference type="AlphaFoldDB" id="Q23QE1"/>
<keyword evidence="5 11" id="KW-0418">Kinase</keyword>
<dbReference type="SUPFAM" id="SSF56112">
    <property type="entry name" value="Protein kinase-like (PK-like)"/>
    <property type="match status" value="2"/>
</dbReference>
<dbReference type="PROSITE" id="PS50011">
    <property type="entry name" value="PROTEIN_KINASE_DOM"/>
    <property type="match status" value="2"/>
</dbReference>
<keyword evidence="3" id="KW-0677">Repeat</keyword>
<evidence type="ECO:0000256" key="3">
    <source>
        <dbReference type="ARBA" id="ARBA00022737"/>
    </source>
</evidence>
<dbReference type="Pfam" id="PF13516">
    <property type="entry name" value="LRR_6"/>
    <property type="match status" value="3"/>
</dbReference>
<feature type="coiled-coil region" evidence="9">
    <location>
        <begin position="604"/>
        <end position="631"/>
    </location>
</feature>
<proteinExistence type="inferred from homology"/>
<evidence type="ECO:0000256" key="2">
    <source>
        <dbReference type="ARBA" id="ARBA00022679"/>
    </source>
</evidence>
<keyword evidence="12" id="KW-1185">Reference proteome</keyword>
<sequence>MSVKQTKKQIANLVVDCSMKYVSVMKFFDLMKIQQQDYADFTYAGNGAFAFVLKANNKKINQIVALKVVECDSNNIALMEQVQKEYELLQQLSSKYIVKVFNSFFLTVEDNSDDDESNDEEEKTAESKIKKEKNERKIFFVIEQEFCQKNLETYIQEYRQKNLELSNQEKEIMVIQMLDSVAYLHRFDIVHRDIKPSNFLLSFDQDGLPIIKICDLAFASPLKYNKSKITFSQLKGTEVYFAPEIEKRIQKKESDVFSLGIVFLELDNINTFDICGTTNEDKLKIKDGNIFSNYQINRQSSIYKIAQQCLNYYIDNRKSAIQLLIEFIRQNQQYINITLYSVINKSQLKQESEQISQIEKGSIEQQQKKQSQIQEISQYSNSQLKQESKQISEIQKISIEYQQKKQNQIQELFQFGNSQLKQESEQISQIQTNSIQKLQKKQGQIQELSQYDNSQLKQESEQISQIQKSSIEYQQKKQSQIQELSKYGNNQQHLEKLMKVFNQLKYKPIKADEYETILKILQNNPKYESELEFISFGGKGLVMGAFNKSQGRKVALKIQKLQSKHEVVREVGIMRDCQMPLVIKFYDFFYMSVNSKDDFVVFELEKCTGNLKQYLERLKEKEILLSESQKMKIAVQIIDVINYLNCIQIVHGDIKLDNILYIDNMQDVPTIKLADFDQSRKLPCGFIGVLDKKQVFDYTPAQGIYGTIGYNSPEFFDKQQYTLECEIFSVGVCLALLDNFEKLEPVILKKALDHQNGFQIPFEPSINFKDEVINRQGQIYEIIFQTVVFKPQQRKSLSQILLNLEKQGYSYYSQIHYSTQSALKNLKNCKILTLDYCSNNLGSDGAKAIASEIAKWTNLSTLSLDLDRNNLGSNGTKAVASEIAKCTNLSTLSLSLYLNNLGSGGAKAIASEIAKWTNLSTLSLDLEWNNIGSDGAKEVASEIAKCTNLSTLNLNFESNNVGSDGAKEVASEIAKCTNLSTLSLNLDVNNLGSDGAKEVASEIAKCTNLSTLNLNLRWNNIGQDEAKVVASEMAKWTNLSTLSLNLDLNNLGSGGAKVFASEIAKCTNLSTLSLDLESNNIGSDGAKEVASEIAKCTNLSTLSLDLESNNIGSVGAKEVASEIAKCTNLSTLSLDLDLNNLDSDGAKLVASEIAKCTNLSTLSLKLGQLIQTMATLIYKLLFHISESFSLNSKAIGNFVADNRDLITLAYWHKIISLKSINSPSIWGDQPQYRPSDNGEQLSLHSSNSYVTILLSSLHTGESKFIQQREKHLWKFWS</sequence>
<dbReference type="Proteomes" id="UP000009168">
    <property type="component" value="Unassembled WGS sequence"/>
</dbReference>
<dbReference type="PANTHER" id="PTHR11042">
    <property type="entry name" value="EUKARYOTIC TRANSLATION INITIATION FACTOR 2-ALPHA KINASE EIF2-ALPHA KINASE -RELATED"/>
    <property type="match status" value="1"/>
</dbReference>
<reference evidence="12" key="1">
    <citation type="journal article" date="2006" name="PLoS Biol.">
        <title>Macronuclear genome sequence of the ciliate Tetrahymena thermophila, a model eukaryote.</title>
        <authorList>
            <person name="Eisen J.A."/>
            <person name="Coyne R.S."/>
            <person name="Wu M."/>
            <person name="Wu D."/>
            <person name="Thiagarajan M."/>
            <person name="Wortman J.R."/>
            <person name="Badger J.H."/>
            <person name="Ren Q."/>
            <person name="Amedeo P."/>
            <person name="Jones K.M."/>
            <person name="Tallon L.J."/>
            <person name="Delcher A.L."/>
            <person name="Salzberg S.L."/>
            <person name="Silva J.C."/>
            <person name="Haas B.J."/>
            <person name="Majoros W.H."/>
            <person name="Farzad M."/>
            <person name="Carlton J.M."/>
            <person name="Smith R.K. Jr."/>
            <person name="Garg J."/>
            <person name="Pearlman R.E."/>
            <person name="Karrer K.M."/>
            <person name="Sun L."/>
            <person name="Manning G."/>
            <person name="Elde N.C."/>
            <person name="Turkewitz A.P."/>
            <person name="Asai D.J."/>
            <person name="Wilkes D.E."/>
            <person name="Wang Y."/>
            <person name="Cai H."/>
            <person name="Collins K."/>
            <person name="Stewart B.A."/>
            <person name="Lee S.R."/>
            <person name="Wilamowska K."/>
            <person name="Weinberg Z."/>
            <person name="Ruzzo W.L."/>
            <person name="Wloga D."/>
            <person name="Gaertig J."/>
            <person name="Frankel J."/>
            <person name="Tsao C.-C."/>
            <person name="Gorovsky M.A."/>
            <person name="Keeling P.J."/>
            <person name="Waller R.F."/>
            <person name="Patron N.J."/>
            <person name="Cherry J.M."/>
            <person name="Stover N.A."/>
            <person name="Krieger C.J."/>
            <person name="del Toro C."/>
            <person name="Ryder H.F."/>
            <person name="Williamson S.C."/>
            <person name="Barbeau R.A."/>
            <person name="Hamilton E.P."/>
            <person name="Orias E."/>
        </authorList>
    </citation>
    <scope>NUCLEOTIDE SEQUENCE [LARGE SCALE GENOMIC DNA]</scope>
    <source>
        <strain evidence="12">SB210</strain>
    </source>
</reference>
<dbReference type="InterPro" id="IPR032675">
    <property type="entry name" value="LRR_dom_sf"/>
</dbReference>
<dbReference type="GO" id="GO:0005634">
    <property type="term" value="C:nucleus"/>
    <property type="evidence" value="ECO:0007669"/>
    <property type="project" value="TreeGrafter"/>
</dbReference>
<keyword evidence="6" id="KW-0067">ATP-binding</keyword>
<keyword evidence="1" id="KW-0433">Leucine-rich repeat</keyword>
<evidence type="ECO:0000313" key="11">
    <source>
        <dbReference type="EMBL" id="EAR98756.2"/>
    </source>
</evidence>
<dbReference type="PANTHER" id="PTHR11042:SF190">
    <property type="entry name" value="MITOSIS INHIBITOR PROTEIN KINASE MIK1"/>
    <property type="match status" value="1"/>
</dbReference>
<dbReference type="GO" id="GO:0017148">
    <property type="term" value="P:negative regulation of translation"/>
    <property type="evidence" value="ECO:0007669"/>
    <property type="project" value="UniProtKB-KW"/>
</dbReference>
<evidence type="ECO:0000256" key="8">
    <source>
        <dbReference type="ARBA" id="ARBA00037982"/>
    </source>
</evidence>
<comment type="similarity">
    <text evidence="8">Belongs to the protein kinase superfamily. Ser/Thr protein kinase family. GCN2 subfamily.</text>
</comment>
<keyword evidence="7" id="KW-0652">Protein synthesis inhibitor</keyword>
<dbReference type="OrthoDB" id="354678at2759"/>
<evidence type="ECO:0000256" key="7">
    <source>
        <dbReference type="ARBA" id="ARBA00023193"/>
    </source>
</evidence>
<keyword evidence="9" id="KW-0175">Coiled coil</keyword>
<evidence type="ECO:0000256" key="1">
    <source>
        <dbReference type="ARBA" id="ARBA00022614"/>
    </source>
</evidence>
<dbReference type="CDD" id="cd00180">
    <property type="entry name" value="PKc"/>
    <property type="match status" value="1"/>
</dbReference>
<protein>
    <submittedName>
        <fullName evidence="11">Kinase domain protein</fullName>
    </submittedName>
</protein>
<feature type="domain" description="Protein kinase" evidence="10">
    <location>
        <begin position="528"/>
        <end position="812"/>
    </location>
</feature>
<keyword evidence="2" id="KW-0808">Transferase</keyword>
<dbReference type="InterPro" id="IPR000719">
    <property type="entry name" value="Prot_kinase_dom"/>
</dbReference>
<dbReference type="InParanoid" id="Q23QE1"/>
<dbReference type="SUPFAM" id="SSF52047">
    <property type="entry name" value="RNI-like"/>
    <property type="match status" value="1"/>
</dbReference>
<evidence type="ECO:0000259" key="10">
    <source>
        <dbReference type="PROSITE" id="PS50011"/>
    </source>
</evidence>
<evidence type="ECO:0000256" key="9">
    <source>
        <dbReference type="SAM" id="Coils"/>
    </source>
</evidence>
<dbReference type="InterPro" id="IPR011009">
    <property type="entry name" value="Kinase-like_dom_sf"/>
</dbReference>
<dbReference type="InterPro" id="IPR008271">
    <property type="entry name" value="Ser/Thr_kinase_AS"/>
</dbReference>
<dbReference type="GO" id="GO:0005737">
    <property type="term" value="C:cytoplasm"/>
    <property type="evidence" value="ECO:0007669"/>
    <property type="project" value="TreeGrafter"/>
</dbReference>